<dbReference type="GO" id="GO:0031314">
    <property type="term" value="C:extrinsic component of mitochondrial inner membrane"/>
    <property type="evidence" value="ECO:0007669"/>
    <property type="project" value="UniProtKB-UniRule"/>
</dbReference>
<dbReference type="Proteomes" id="UP000070544">
    <property type="component" value="Unassembled WGS sequence"/>
</dbReference>
<feature type="binding site" evidence="7">
    <location>
        <position position="187"/>
    </location>
    <ligand>
        <name>Zn(2+)</name>
        <dbReference type="ChEBI" id="CHEBI:29105"/>
    </ligand>
</feature>
<comment type="subcellular location">
    <subcellularLocation>
        <location evidence="7">Mitochondrion inner membrane</location>
        <topology evidence="7">Peripheral membrane protein</topology>
        <orientation evidence="7">Matrix side</orientation>
    </subcellularLocation>
</comment>
<dbReference type="Pfam" id="PF05019">
    <property type="entry name" value="Coq4"/>
    <property type="match status" value="1"/>
</dbReference>
<evidence type="ECO:0000313" key="8">
    <source>
        <dbReference type="EMBL" id="KXS17770.1"/>
    </source>
</evidence>
<keyword evidence="7" id="KW-0862">Zinc</keyword>
<comment type="cofactor">
    <cofactor evidence="7">
        <name>Zn(2+)</name>
        <dbReference type="ChEBI" id="CHEBI:29105"/>
    </cofactor>
</comment>
<dbReference type="InterPro" id="IPR027540">
    <property type="entry name" value="Coq4_euk"/>
</dbReference>
<name>A0A139ALX6_GONPJ</name>
<keyword evidence="2 7" id="KW-0999">Mitochondrion inner membrane</keyword>
<evidence type="ECO:0000256" key="7">
    <source>
        <dbReference type="HAMAP-Rule" id="MF_03111"/>
    </source>
</evidence>
<comment type="similarity">
    <text evidence="7">Belongs to the COQ4 family.</text>
</comment>
<comment type="pathway">
    <text evidence="7">Cofactor biosynthesis; ubiquinone biosynthesis.</text>
</comment>
<feature type="binding site" evidence="7">
    <location>
        <position position="199"/>
    </location>
    <ligand>
        <name>Zn(2+)</name>
        <dbReference type="ChEBI" id="CHEBI:29105"/>
    </ligand>
</feature>
<reference evidence="8 9" key="1">
    <citation type="journal article" date="2015" name="Genome Biol. Evol.">
        <title>Phylogenomic analyses indicate that early fungi evolved digesting cell walls of algal ancestors of land plants.</title>
        <authorList>
            <person name="Chang Y."/>
            <person name="Wang S."/>
            <person name="Sekimoto S."/>
            <person name="Aerts A.L."/>
            <person name="Choi C."/>
            <person name="Clum A."/>
            <person name="LaButti K.M."/>
            <person name="Lindquist E.A."/>
            <person name="Yee Ngan C."/>
            <person name="Ohm R.A."/>
            <person name="Salamov A.A."/>
            <person name="Grigoriev I.V."/>
            <person name="Spatafora J.W."/>
            <person name="Berbee M.L."/>
        </authorList>
    </citation>
    <scope>NUCLEOTIDE SEQUENCE [LARGE SCALE GENOMIC DNA]</scope>
    <source>
        <strain evidence="8 9">JEL478</strain>
    </source>
</reference>
<dbReference type="PANTHER" id="PTHR12922:SF7">
    <property type="entry name" value="UBIQUINONE BIOSYNTHESIS PROTEIN COQ4 HOMOLOG, MITOCHONDRIAL"/>
    <property type="match status" value="1"/>
</dbReference>
<dbReference type="EMBL" id="KQ965745">
    <property type="protein sequence ID" value="KXS17770.1"/>
    <property type="molecule type" value="Genomic_DNA"/>
</dbReference>
<evidence type="ECO:0000313" key="9">
    <source>
        <dbReference type="Proteomes" id="UP000070544"/>
    </source>
</evidence>
<dbReference type="STRING" id="1344416.A0A139ALX6"/>
<dbReference type="InterPro" id="IPR007715">
    <property type="entry name" value="Coq4"/>
</dbReference>
<comment type="catalytic activity">
    <reaction evidence="7">
        <text>a 4-hydroxy-3-methoxy-5-(all-trans-polyprenyl)benzoate + H(+) = a 2-methoxy-6-(all-trans-polyprenyl)phenol + CO2</text>
        <dbReference type="Rhea" id="RHEA:81179"/>
        <dbReference type="Rhea" id="RHEA-COMP:9551"/>
        <dbReference type="Rhea" id="RHEA-COMP:10931"/>
        <dbReference type="ChEBI" id="CHEBI:15378"/>
        <dbReference type="ChEBI" id="CHEBI:16526"/>
        <dbReference type="ChEBI" id="CHEBI:62731"/>
        <dbReference type="ChEBI" id="CHEBI:84443"/>
        <dbReference type="EC" id="4.1.1.130"/>
    </reaction>
</comment>
<accession>A0A139ALX6</accession>
<dbReference type="PANTHER" id="PTHR12922">
    <property type="entry name" value="UBIQUINONE BIOSYNTHESIS PROTEIN"/>
    <property type="match status" value="1"/>
</dbReference>
<gene>
    <name evidence="7" type="primary">COQ4</name>
    <name evidence="8" type="ORF">M427DRAFT_110152</name>
</gene>
<feature type="binding site" evidence="7">
    <location>
        <position position="183"/>
    </location>
    <ligand>
        <name>Zn(2+)</name>
        <dbReference type="ChEBI" id="CHEBI:29105"/>
    </ligand>
</feature>
<keyword evidence="9" id="KW-1185">Reference proteome</keyword>
<dbReference type="GO" id="GO:0120539">
    <property type="term" value="F:4-hydroxy-3-methoxy-5-polyprenylbenzoate decarboxylase activity"/>
    <property type="evidence" value="ECO:0007669"/>
    <property type="project" value="UniProtKB-EC"/>
</dbReference>
<dbReference type="OrthoDB" id="4249at2759"/>
<keyword evidence="1 7" id="KW-0831">Ubiquinone biosynthesis</keyword>
<protein>
    <recommendedName>
        <fullName evidence="6">4-hydroxy-3-methoxy-5-polyprenylbenzoate decarboxylase</fullName>
    </recommendedName>
</protein>
<sequence>MSQLLSAHRLTGSARKNVSKLKSFHSGRSSPFLLHELANLPEHRQSPDTPLNPYTPKYQSHIPSSSIQKLVIAVGSAFTALAVPTRADMVAALGETTGPYALGRIRDKMMADAVGRRILREKPVVDSATVDLDALRQLPNGTFGREYVRWLDAEGVGPDSREPVKYVDDAVLAYVMQRYRQVHDFWHVVTGMSVSVEAELAVKWWEFAHHGMPVALLSGVFGPLRLTAQQRERLLTVYVPWALRNAGRGKYPMNVYYEEKWEMPLEELRKELGVEAVPAL</sequence>
<evidence type="ECO:0000256" key="2">
    <source>
        <dbReference type="ARBA" id="ARBA00022792"/>
    </source>
</evidence>
<dbReference type="UniPathway" id="UPA00232"/>
<evidence type="ECO:0000256" key="6">
    <source>
        <dbReference type="ARBA" id="ARBA00081568"/>
    </source>
</evidence>
<dbReference type="HAMAP" id="MF_03111">
    <property type="entry name" value="Coq4"/>
    <property type="match status" value="1"/>
</dbReference>
<dbReference type="AlphaFoldDB" id="A0A139ALX6"/>
<feature type="binding site" evidence="7">
    <location>
        <position position="184"/>
    </location>
    <ligand>
        <name>Zn(2+)</name>
        <dbReference type="ChEBI" id="CHEBI:29105"/>
    </ligand>
</feature>
<organism evidence="8 9">
    <name type="scientific">Gonapodya prolifera (strain JEL478)</name>
    <name type="common">Monoblepharis prolifera</name>
    <dbReference type="NCBI Taxonomy" id="1344416"/>
    <lineage>
        <taxon>Eukaryota</taxon>
        <taxon>Fungi</taxon>
        <taxon>Fungi incertae sedis</taxon>
        <taxon>Chytridiomycota</taxon>
        <taxon>Chytridiomycota incertae sedis</taxon>
        <taxon>Monoblepharidomycetes</taxon>
        <taxon>Monoblepharidales</taxon>
        <taxon>Gonapodyaceae</taxon>
        <taxon>Gonapodya</taxon>
    </lineage>
</organism>
<keyword evidence="7" id="KW-0479">Metal-binding</keyword>
<dbReference type="GO" id="GO:0008270">
    <property type="term" value="F:zinc ion binding"/>
    <property type="evidence" value="ECO:0007669"/>
    <property type="project" value="UniProtKB-UniRule"/>
</dbReference>
<keyword evidence="5 7" id="KW-0456">Lyase</keyword>
<evidence type="ECO:0000256" key="5">
    <source>
        <dbReference type="ARBA" id="ARBA00023239"/>
    </source>
</evidence>
<keyword evidence="4 7" id="KW-0472">Membrane</keyword>
<evidence type="ECO:0000256" key="3">
    <source>
        <dbReference type="ARBA" id="ARBA00023128"/>
    </source>
</evidence>
<proteinExistence type="inferred from homology"/>
<comment type="subunit">
    <text evidence="7">Component of a multi-subunit COQ enzyme complex, composed of at least COQ3, COQ4, COQ5, COQ6, COQ7 and COQ9.</text>
</comment>
<dbReference type="OMA" id="YYERHFH"/>
<evidence type="ECO:0000256" key="1">
    <source>
        <dbReference type="ARBA" id="ARBA00022688"/>
    </source>
</evidence>
<evidence type="ECO:0000256" key="4">
    <source>
        <dbReference type="ARBA" id="ARBA00023136"/>
    </source>
</evidence>
<keyword evidence="3 7" id="KW-0496">Mitochondrion</keyword>
<comment type="function">
    <text evidence="7">Lyase that catalyzes the C1-decarboxylation of 4-hydroxy-3-methoxy-5-(all-trans-polyprenyl)benzoic acid into 2-methoxy-6-(all-trans-polyprenyl)phenol during ubiquinone biosynthesis.</text>
</comment>